<keyword evidence="3" id="KW-1185">Reference proteome</keyword>
<dbReference type="InterPro" id="IPR044926">
    <property type="entry name" value="RGS_subdomain_2"/>
</dbReference>
<organism evidence="2 3">
    <name type="scientific">Hippocampus comes</name>
    <name type="common">Tiger tail seahorse</name>
    <dbReference type="NCBI Taxonomy" id="109280"/>
    <lineage>
        <taxon>Eukaryota</taxon>
        <taxon>Metazoa</taxon>
        <taxon>Chordata</taxon>
        <taxon>Craniata</taxon>
        <taxon>Vertebrata</taxon>
        <taxon>Euteleostomi</taxon>
        <taxon>Actinopterygii</taxon>
        <taxon>Neopterygii</taxon>
        <taxon>Teleostei</taxon>
        <taxon>Neoteleostei</taxon>
        <taxon>Acanthomorphata</taxon>
        <taxon>Syngnathiaria</taxon>
        <taxon>Syngnathiformes</taxon>
        <taxon>Syngnathoidei</taxon>
        <taxon>Syngnathidae</taxon>
        <taxon>Hippocampus</taxon>
    </lineage>
</organism>
<evidence type="ECO:0000259" key="1">
    <source>
        <dbReference type="PROSITE" id="PS50132"/>
    </source>
</evidence>
<dbReference type="STRING" id="109280.ENSHCOP00000010881"/>
<reference evidence="2" key="1">
    <citation type="submission" date="2025-08" db="UniProtKB">
        <authorList>
            <consortium name="Ensembl"/>
        </authorList>
    </citation>
    <scope>IDENTIFICATION</scope>
</reference>
<dbReference type="InterPro" id="IPR036305">
    <property type="entry name" value="RGS_sf"/>
</dbReference>
<dbReference type="GO" id="GO:0005634">
    <property type="term" value="C:nucleus"/>
    <property type="evidence" value="ECO:0007669"/>
    <property type="project" value="TreeGrafter"/>
</dbReference>
<name>A0A3Q2YC76_HIPCM</name>
<dbReference type="GO" id="GO:0005737">
    <property type="term" value="C:cytoplasm"/>
    <property type="evidence" value="ECO:0007669"/>
    <property type="project" value="TreeGrafter"/>
</dbReference>
<protein>
    <recommendedName>
        <fullName evidence="1">RGS domain-containing protein</fullName>
    </recommendedName>
</protein>
<dbReference type="Gene3D" id="1.10.167.10">
    <property type="entry name" value="Regulator of G-protein Signalling 4, domain 2"/>
    <property type="match status" value="3"/>
</dbReference>
<dbReference type="SMART" id="SM00315">
    <property type="entry name" value="RGS"/>
    <property type="match status" value="2"/>
</dbReference>
<dbReference type="InterPro" id="IPR042651">
    <property type="entry name" value="Rgs22"/>
</dbReference>
<reference evidence="2" key="2">
    <citation type="submission" date="2025-09" db="UniProtKB">
        <authorList>
            <consortium name="Ensembl"/>
        </authorList>
    </citation>
    <scope>IDENTIFICATION</scope>
</reference>
<dbReference type="OMA" id="LMRSWYL"/>
<dbReference type="GeneTree" id="ENSGT00500000044936"/>
<dbReference type="PROSITE" id="PS50132">
    <property type="entry name" value="RGS"/>
    <property type="match status" value="2"/>
</dbReference>
<evidence type="ECO:0000313" key="3">
    <source>
        <dbReference type="Proteomes" id="UP000264820"/>
    </source>
</evidence>
<evidence type="ECO:0000313" key="2">
    <source>
        <dbReference type="Ensembl" id="ENSHCOP00000010881.1"/>
    </source>
</evidence>
<dbReference type="PANTHER" id="PTHR46583:SF1">
    <property type="entry name" value="REGULATOR OF G-PROTEIN SIGNALING 22"/>
    <property type="match status" value="1"/>
</dbReference>
<dbReference type="Ensembl" id="ENSHCOT00000017437.1">
    <property type="protein sequence ID" value="ENSHCOP00000010881.1"/>
    <property type="gene ID" value="ENSHCOG00000013646.1"/>
</dbReference>
<dbReference type="InterPro" id="IPR016137">
    <property type="entry name" value="RGS"/>
</dbReference>
<dbReference type="GO" id="GO:0001965">
    <property type="term" value="F:G-protein alpha-subunit binding"/>
    <property type="evidence" value="ECO:0007669"/>
    <property type="project" value="InterPro"/>
</dbReference>
<dbReference type="Pfam" id="PF00615">
    <property type="entry name" value="RGS"/>
    <property type="match status" value="1"/>
</dbReference>
<dbReference type="PANTHER" id="PTHR46583">
    <property type="entry name" value="REGULATOR OF G-PROTEIN SIGNALING 22"/>
    <property type="match status" value="1"/>
</dbReference>
<proteinExistence type="predicted"/>
<feature type="domain" description="RGS" evidence="1">
    <location>
        <begin position="641"/>
        <end position="740"/>
    </location>
</feature>
<dbReference type="SUPFAM" id="SSF48097">
    <property type="entry name" value="Regulator of G-protein signaling, RGS"/>
    <property type="match status" value="4"/>
</dbReference>
<dbReference type="AlphaFoldDB" id="A0A3Q2YC76"/>
<feature type="domain" description="RGS" evidence="1">
    <location>
        <begin position="485"/>
        <end position="544"/>
    </location>
</feature>
<accession>A0A3Q2YC76</accession>
<dbReference type="Proteomes" id="UP000264820">
    <property type="component" value="Unplaced"/>
</dbReference>
<sequence length="814" mass="93530">KKIIFLPADTPQLTVDNFENFLTSDHLFVHLLNKFLSLPCFPQALLYNQETDQFEVPSNAAEFTFNKIKLALEHSKSQPLSKDVKALAKTPLVDNRYTVSCLDLEQGVQWIIKERLTFFLQSSFYHEYRYSMSVNHPEFLPTVPSRLPLPPCPPSSSKDKKCKCIACQCPLDENIKEPCEECQKWSRGIEIIDDDDDERKMSEGSSDFETPPGVCCQGTCHLGNQPGMDDFKKFLCGTSGGKLFNFWMDIERLKTVTGERENSFLALMRSRYLLSSSQNSLHLQLLCRLGLTTSPCWSKARLCSIQPNIMENVNLNVTTSHFYEQPRPSRSQSLGRTRLDNVLQALFADPDAGSYFAHFCEQSGNQVEFIIWVDTPKSVFLFVTFQLLYATYLHSSASRSVGMKEEIKEEVYNQLMPAFEELFDNVEDGILNILMEAWTALVDRDKKSFRQVQQCMTSPSNTSPRLFCQAFDSWSNVPPQYRGYGLGSLLRHHHAIWHFMSFLRNKDASIHLECWMDLEQYRRTPQKNTALRQGRSSRITKKYLNRNYFFSSHSPATEEQQNNILHLAGGLGLLKLECLSEPVTVEIQDIIRCHIEKKWLPQFLVSAEFLERRRRKPKVQQHTAILLKGQIPYFSSKEILLFRRLLLDPASCLHFQHFVSPKGDFLENDVLFWLEVQRYKDLCHSHSDEATVQQKISTIIKCFINSSTPPALQIDIPLEQAQHIMQNRHELGPYVFREAQVMGQPVTSQFVGSFIPCVLCLSWSYSKYMTALKRDKALPKRQSQKEASLSTYSAGTLPAHSISSLLLDRHKGEP</sequence>
<dbReference type="GO" id="GO:0009966">
    <property type="term" value="P:regulation of signal transduction"/>
    <property type="evidence" value="ECO:0007669"/>
    <property type="project" value="InterPro"/>
</dbReference>